<gene>
    <name evidence="1" type="ORF">B0H16DRAFT_1858213</name>
</gene>
<organism evidence="1 2">
    <name type="scientific">Mycena metata</name>
    <dbReference type="NCBI Taxonomy" id="1033252"/>
    <lineage>
        <taxon>Eukaryota</taxon>
        <taxon>Fungi</taxon>
        <taxon>Dikarya</taxon>
        <taxon>Basidiomycota</taxon>
        <taxon>Agaricomycotina</taxon>
        <taxon>Agaricomycetes</taxon>
        <taxon>Agaricomycetidae</taxon>
        <taxon>Agaricales</taxon>
        <taxon>Marasmiineae</taxon>
        <taxon>Mycenaceae</taxon>
        <taxon>Mycena</taxon>
    </lineage>
</organism>
<name>A0AAD7IJ28_9AGAR</name>
<evidence type="ECO:0000313" key="1">
    <source>
        <dbReference type="EMBL" id="KAJ7744208.1"/>
    </source>
</evidence>
<sequence length="327" mass="36250">MREFPQELVDQVIDDVAAITDTRYIALCGRVCSRYTRIRGLGGCLTRAHSIFRALAKDRFRNWTLADADEAYCTSPKSASSYEALSSASIRHLHRANRFPCGDTVTQFELFLGSDTPLHVVVAYISSLPLLTCLRVWGGCLRGFGDETYGLVESAAYPAPALFLQNLHTLDISVAKGTDLFFAVLLSPQHPPTLSTLSIGGYSITSLSLGIWIEGGPPTREFEDHALASTPALKTLLLARQFPRVLLTTPTMLSSVNLTSLTMELRPCPIQWSSIDRLFASAQFRQLQRVSFVDWVTRENIITPEAKLLMPQSMARNILVTSIPREK</sequence>
<reference evidence="1" key="1">
    <citation type="submission" date="2023-03" db="EMBL/GenBank/DDBJ databases">
        <title>Massive genome expansion in bonnet fungi (Mycena s.s.) driven by repeated elements and novel gene families across ecological guilds.</title>
        <authorList>
            <consortium name="Lawrence Berkeley National Laboratory"/>
            <person name="Harder C.B."/>
            <person name="Miyauchi S."/>
            <person name="Viragh M."/>
            <person name="Kuo A."/>
            <person name="Thoen E."/>
            <person name="Andreopoulos B."/>
            <person name="Lu D."/>
            <person name="Skrede I."/>
            <person name="Drula E."/>
            <person name="Henrissat B."/>
            <person name="Morin E."/>
            <person name="Kohler A."/>
            <person name="Barry K."/>
            <person name="LaButti K."/>
            <person name="Morin E."/>
            <person name="Salamov A."/>
            <person name="Lipzen A."/>
            <person name="Mereny Z."/>
            <person name="Hegedus B."/>
            <person name="Baldrian P."/>
            <person name="Stursova M."/>
            <person name="Weitz H."/>
            <person name="Taylor A."/>
            <person name="Grigoriev I.V."/>
            <person name="Nagy L.G."/>
            <person name="Martin F."/>
            <person name="Kauserud H."/>
        </authorList>
    </citation>
    <scope>NUCLEOTIDE SEQUENCE</scope>
    <source>
        <strain evidence="1">CBHHK182m</strain>
    </source>
</reference>
<proteinExistence type="predicted"/>
<accession>A0AAD7IJ28</accession>
<evidence type="ECO:0000313" key="2">
    <source>
        <dbReference type="Proteomes" id="UP001215598"/>
    </source>
</evidence>
<comment type="caution">
    <text evidence="1">The sequence shown here is derived from an EMBL/GenBank/DDBJ whole genome shotgun (WGS) entry which is preliminary data.</text>
</comment>
<dbReference type="Proteomes" id="UP001215598">
    <property type="component" value="Unassembled WGS sequence"/>
</dbReference>
<protein>
    <submittedName>
        <fullName evidence="1">Uncharacterized protein</fullName>
    </submittedName>
</protein>
<dbReference type="AlphaFoldDB" id="A0AAD7IJ28"/>
<keyword evidence="2" id="KW-1185">Reference proteome</keyword>
<dbReference type="EMBL" id="JARKIB010000088">
    <property type="protein sequence ID" value="KAJ7744208.1"/>
    <property type="molecule type" value="Genomic_DNA"/>
</dbReference>